<keyword evidence="4" id="KW-1185">Reference proteome</keyword>
<dbReference type="KEGG" id="tni:TVNIR_0313"/>
<keyword evidence="3" id="KW-0808">Transferase</keyword>
<dbReference type="HOGENOM" id="CLU_403816_0_0_6"/>
<dbReference type="EMBL" id="CP003989">
    <property type="protein sequence ID" value="AGA32023.1"/>
    <property type="molecule type" value="Genomic_DNA"/>
</dbReference>
<proteinExistence type="predicted"/>
<dbReference type="Pfam" id="PF26379">
    <property type="entry name" value="FimL_2nd"/>
    <property type="match status" value="1"/>
</dbReference>
<feature type="region of interest" description="Disordered" evidence="1">
    <location>
        <begin position="281"/>
        <end position="352"/>
    </location>
</feature>
<reference evidence="3" key="1">
    <citation type="submission" date="2015-12" db="EMBL/GenBank/DDBJ databases">
        <authorList>
            <person name="Tikhonova T.V."/>
            <person name="Pavlov A.R."/>
            <person name="Beletsky A.V."/>
            <person name="Mardanov A.V."/>
            <person name="Sorokin D.Y."/>
            <person name="Ravin N.V."/>
            <person name="Popov V.O."/>
        </authorList>
    </citation>
    <scope>NUCLEOTIDE SEQUENCE</scope>
    <source>
        <strain evidence="3">DSM 14787</strain>
    </source>
</reference>
<feature type="compositionally biased region" description="Low complexity" evidence="1">
    <location>
        <begin position="319"/>
        <end position="331"/>
    </location>
</feature>
<dbReference type="STRING" id="1255043.TVNIR_0313"/>
<dbReference type="RefSeq" id="WP_015257178.1">
    <property type="nucleotide sequence ID" value="NC_019902.2"/>
</dbReference>
<dbReference type="SUPFAM" id="SSF47226">
    <property type="entry name" value="Histidine-containing phosphotransfer domain, HPT domain"/>
    <property type="match status" value="2"/>
</dbReference>
<dbReference type="eggNOG" id="COG2198">
    <property type="taxonomic scope" value="Bacteria"/>
</dbReference>
<keyword evidence="3" id="KW-0418">Kinase</keyword>
<evidence type="ECO:0000313" key="3">
    <source>
        <dbReference type="EMBL" id="AGA32023.1"/>
    </source>
</evidence>
<dbReference type="GO" id="GO:0000160">
    <property type="term" value="P:phosphorelay signal transduction system"/>
    <property type="evidence" value="ECO:0007669"/>
    <property type="project" value="InterPro"/>
</dbReference>
<organism evidence="3 4">
    <name type="scientific">Thioalkalivibrio nitratireducens (strain DSM 14787 / UNIQEM 213 / ALEN2)</name>
    <dbReference type="NCBI Taxonomy" id="1255043"/>
    <lineage>
        <taxon>Bacteria</taxon>
        <taxon>Pseudomonadati</taxon>
        <taxon>Pseudomonadota</taxon>
        <taxon>Gammaproteobacteria</taxon>
        <taxon>Chromatiales</taxon>
        <taxon>Ectothiorhodospiraceae</taxon>
        <taxon>Thioalkalivibrio</taxon>
    </lineage>
</organism>
<accession>L0DSN4</accession>
<name>L0DSN4_THIND</name>
<dbReference type="AlphaFoldDB" id="L0DSN4"/>
<gene>
    <name evidence="3" type="ordered locus">TVNIR_0313</name>
</gene>
<evidence type="ECO:0000259" key="2">
    <source>
        <dbReference type="Pfam" id="PF26379"/>
    </source>
</evidence>
<evidence type="ECO:0000313" key="4">
    <source>
        <dbReference type="Proteomes" id="UP000010809"/>
    </source>
</evidence>
<dbReference type="GO" id="GO:0016301">
    <property type="term" value="F:kinase activity"/>
    <property type="evidence" value="ECO:0007669"/>
    <property type="project" value="UniProtKB-KW"/>
</dbReference>
<dbReference type="Proteomes" id="UP000010809">
    <property type="component" value="Chromosome"/>
</dbReference>
<sequence>MTIETGTWDRGELGDLFFWVQRALQKYVENAACRECIRLAREGLEQIQASLEGVGRDDVEGLCTEMLRVIAGLESGDISGHAGAGDALLRAALRMPGQLDTVDATAEHLARAVSPLVNELRALRGAAPLIAAPVLFTPRLVDSGAPPPPAVDPALQESRRRFQQALLDLLRDREPPVTLGRLADAAAGIAQSLPDGAGRELFGVTAEFAAALARNPEFLSPPHKRLLGRVDRELGQWLRWIEQAGDEGRDFQLGGLVAAPGLVELAREALLRVTGPGAGGMPAGPGVAPEPADSLGGGLAPAPRTDSSGSPGSSGGGPVPAAASEAPFTAARRGTGPPGEMGREPVPDGAQDFDERRLLGPVRDGQDPVPVAALERLVRVIRGLEGAFGGWKTHPSDLDAIRAVAVLVRSVREDARAAGAPRLGEFASLLESFLDRLAAAGGCAGTELLQVVEDAVSVLPELLAEIRDDLPGDTPVMDIVLRIRAMRDEPLPGDDAEEAPETVPEQDLGRIRQKGAQDMARLAAAFAALDGEDGGGQRDQDAGAAAGLPGAAVQAARSKLSEVVSWHQHVVEALTGAAGQLRELEDLLARLRQTMEMEAAYRVPPEAGNDPGLSECLDAIEQTRLGLAGAIGNASAALLQQRRATQALEDRLEPDDGAG</sequence>
<protein>
    <submittedName>
        <fullName evidence="3">Chemotaxis protein histidine kinase CheA domain-containing protein</fullName>
    </submittedName>
</protein>
<dbReference type="OrthoDB" id="9803176at2"/>
<dbReference type="InterPro" id="IPR058661">
    <property type="entry name" value="FimL_2nd"/>
</dbReference>
<feature type="domain" description="Scaffold protein FimL second" evidence="2">
    <location>
        <begin position="149"/>
        <end position="236"/>
    </location>
</feature>
<dbReference type="PATRIC" id="fig|1255043.3.peg.313"/>
<evidence type="ECO:0000256" key="1">
    <source>
        <dbReference type="SAM" id="MobiDB-lite"/>
    </source>
</evidence>
<dbReference type="InterPro" id="IPR036641">
    <property type="entry name" value="HPT_dom_sf"/>
</dbReference>
<dbReference type="Gene3D" id="1.20.120.160">
    <property type="entry name" value="HPT domain"/>
    <property type="match status" value="1"/>
</dbReference>